<protein>
    <submittedName>
        <fullName evidence="1">Uncharacterized protein</fullName>
    </submittedName>
</protein>
<reference evidence="1 2" key="1">
    <citation type="submission" date="2017-07" db="EMBL/GenBank/DDBJ databases">
        <title>Phylogenetic study on the rhizospheric bacterium Ochrobactrum sp. A44.</title>
        <authorList>
            <person name="Krzyzanowska D.M."/>
            <person name="Ossowicki A."/>
            <person name="Rajewska M."/>
            <person name="Maciag T."/>
            <person name="Kaczynski Z."/>
            <person name="Czerwicka M."/>
            <person name="Jafra S."/>
        </authorList>
    </citation>
    <scope>NUCLEOTIDE SEQUENCE [LARGE SCALE GENOMIC DNA]</scope>
    <source>
        <strain evidence="1 2">DSM 7216</strain>
    </source>
</reference>
<evidence type="ECO:0000313" key="1">
    <source>
        <dbReference type="EMBL" id="OYR20773.1"/>
    </source>
</evidence>
<organism evidence="1 2">
    <name type="scientific">Brucella thiophenivorans</name>
    <dbReference type="NCBI Taxonomy" id="571255"/>
    <lineage>
        <taxon>Bacteria</taxon>
        <taxon>Pseudomonadati</taxon>
        <taxon>Pseudomonadota</taxon>
        <taxon>Alphaproteobacteria</taxon>
        <taxon>Hyphomicrobiales</taxon>
        <taxon>Brucellaceae</taxon>
        <taxon>Brucella/Ochrobactrum group</taxon>
        <taxon>Brucella</taxon>
    </lineage>
</organism>
<gene>
    <name evidence="1" type="ORF">CEV31_1057</name>
</gene>
<dbReference type="AlphaFoldDB" id="A0A256G0Z8"/>
<evidence type="ECO:0000313" key="2">
    <source>
        <dbReference type="Proteomes" id="UP000215590"/>
    </source>
</evidence>
<accession>A0A256G0Z8</accession>
<name>A0A256G0Z8_9HYPH</name>
<dbReference type="EMBL" id="NNRJ01000014">
    <property type="protein sequence ID" value="OYR20773.1"/>
    <property type="molecule type" value="Genomic_DNA"/>
</dbReference>
<keyword evidence="2" id="KW-1185">Reference proteome</keyword>
<proteinExistence type="predicted"/>
<comment type="caution">
    <text evidence="1">The sequence shown here is derived from an EMBL/GenBank/DDBJ whole genome shotgun (WGS) entry which is preliminary data.</text>
</comment>
<sequence>MTEGHYLTLAQSIVSIAENFESDRTTIVASQSIQRSKDMLW</sequence>
<dbReference type="Proteomes" id="UP000215590">
    <property type="component" value="Unassembled WGS sequence"/>
</dbReference>